<dbReference type="HOGENOM" id="CLU_020364_1_0_7"/>
<dbReference type="SUPFAM" id="SSF48310">
    <property type="entry name" value="Aldehyde ferredoxin oxidoreductase, C-terminal domains"/>
    <property type="match status" value="1"/>
</dbReference>
<dbReference type="InterPro" id="IPR051919">
    <property type="entry name" value="W-dependent_AOR"/>
</dbReference>
<dbReference type="Gene3D" id="1.10.569.10">
    <property type="entry name" value="Aldehyde Ferredoxin Oxidoreductase Protein, subunit A, domain 2"/>
    <property type="match status" value="1"/>
</dbReference>
<evidence type="ECO:0000313" key="10">
    <source>
        <dbReference type="EMBL" id="ACV69603.1"/>
    </source>
</evidence>
<dbReference type="GO" id="GO:0051539">
    <property type="term" value="F:4 iron, 4 sulfur cluster binding"/>
    <property type="evidence" value="ECO:0007669"/>
    <property type="project" value="UniProtKB-KW"/>
</dbReference>
<dbReference type="AlphaFoldDB" id="C8X5A6"/>
<feature type="domain" description="Aldehyde ferredoxin oxidoreductase N-terminal" evidence="9">
    <location>
        <begin position="5"/>
        <end position="208"/>
    </location>
</feature>
<reference evidence="10 11" key="2">
    <citation type="journal article" date="2010" name="Stand. Genomic Sci.">
        <title>Complete genome sequence of Desulfohalobium retbaense type strain (HR(100)).</title>
        <authorList>
            <person name="Spring S."/>
            <person name="Nolan M."/>
            <person name="Lapidus A."/>
            <person name="Glavina Del Rio T."/>
            <person name="Copeland A."/>
            <person name="Tice H."/>
            <person name="Cheng J.F."/>
            <person name="Lucas S."/>
            <person name="Land M."/>
            <person name="Chen F."/>
            <person name="Bruce D."/>
            <person name="Goodwin L."/>
            <person name="Pitluck S."/>
            <person name="Ivanova N."/>
            <person name="Mavromatis K."/>
            <person name="Mikhailova N."/>
            <person name="Pati A."/>
            <person name="Chen A."/>
            <person name="Palaniappan K."/>
            <person name="Hauser L."/>
            <person name="Chang Y.J."/>
            <person name="Jeffries C.D."/>
            <person name="Munk C."/>
            <person name="Kiss H."/>
            <person name="Chain P."/>
            <person name="Han C."/>
            <person name="Brettin T."/>
            <person name="Detter J.C."/>
            <person name="Schuler E."/>
            <person name="Goker M."/>
            <person name="Rohde M."/>
            <person name="Bristow J."/>
            <person name="Eisen J.A."/>
            <person name="Markowitz V."/>
            <person name="Hugenholtz P."/>
            <person name="Kyrpides N.C."/>
            <person name="Klenk H.P."/>
        </authorList>
    </citation>
    <scope>NUCLEOTIDE SEQUENCE [LARGE SCALE GENOMIC DNA]</scope>
    <source>
        <strain evidence="10 11">DSM 5692</strain>
    </source>
</reference>
<dbReference type="KEGG" id="drt:Dret_2319"/>
<dbReference type="Proteomes" id="UP000001052">
    <property type="component" value="Chromosome"/>
</dbReference>
<sequence>MASGYTGKILHVDLTSSETFVEEPSEKWYKTYMGGSAFASYYLLKMLKPGVEPLSPENILVFATSVICGAPISGYNRYTVASKSPLTNCFGESEAGGYFAPELKFAGYDAIICKGKAQYPVYLSIVDGHVEIKDARNVWGLDNYQTLEMIKEELGDKKVRVASIGPGGENLIRFANISNDIEHFNGRTGMGCVMGSKNLKAIAVRGSQKPSFADPEAVKEINKWHRNRLKNHPPNKGLSTGGTSVLVKGLNASGILPTKNFKYGTFDQHENLEWENYEKEIFHKPSTCYMCSVACKRSVKSDDPKFPLDPKYGGPEYETLAAFGSNLLNGNIKSIARANQICNLYGIDTISTGNMIAFAMECFENGILSSSDIGCELQWGDAESICWLAETIARREGIGDILAEGMIRASEKIGKGSHNYAFHIKGNDLPLHDGRGKTGMAMGYALSSTGADHVECPHDTAFQGEGFKALSALGVTDPVEPLSTDEAKVRFFHLGQLAWGINNLLSICNFCSVPIHAMTFHNLVESVRAITGWDTSLFEIVKASERSLVMSRLFNIREGLGSDDDRVISRWHEPFPDGPLAGQKIDEQELRDAIELYYKVCGWDQEGRPSHARLVDLDIDWIEDYM</sequence>
<dbReference type="Gene3D" id="1.10.599.10">
    <property type="entry name" value="Aldehyde Ferredoxin Oxidoreductase Protein, subunit A, domain 3"/>
    <property type="match status" value="1"/>
</dbReference>
<dbReference type="eggNOG" id="COG2414">
    <property type="taxonomic scope" value="Bacteria"/>
</dbReference>
<dbReference type="SMART" id="SM00790">
    <property type="entry name" value="AFOR_N"/>
    <property type="match status" value="1"/>
</dbReference>
<keyword evidence="5 10" id="KW-0560">Oxidoreductase</keyword>
<evidence type="ECO:0000256" key="1">
    <source>
        <dbReference type="ARBA" id="ARBA00001966"/>
    </source>
</evidence>
<evidence type="ECO:0000259" key="9">
    <source>
        <dbReference type="SMART" id="SM00790"/>
    </source>
</evidence>
<keyword evidence="6" id="KW-0408">Iron</keyword>
<accession>C8X5A6</accession>
<dbReference type="STRING" id="485915.Dret_2319"/>
<dbReference type="GO" id="GO:0033726">
    <property type="term" value="F:aldehyde ferredoxin oxidoreductase activity"/>
    <property type="evidence" value="ECO:0007669"/>
    <property type="project" value="UniProtKB-EC"/>
</dbReference>
<name>C8X5A6_DESRD</name>
<comment type="cofactor">
    <cofactor evidence="1">
        <name>[4Fe-4S] cluster</name>
        <dbReference type="ChEBI" id="CHEBI:49883"/>
    </cofactor>
</comment>
<dbReference type="EMBL" id="CP001734">
    <property type="protein sequence ID" value="ACV69603.1"/>
    <property type="molecule type" value="Genomic_DNA"/>
</dbReference>
<comment type="cofactor">
    <cofactor evidence="8">
        <name>tungstopterin</name>
        <dbReference type="ChEBI" id="CHEBI:30402"/>
    </cofactor>
</comment>
<evidence type="ECO:0000256" key="2">
    <source>
        <dbReference type="ARBA" id="ARBA00011032"/>
    </source>
</evidence>
<protein>
    <submittedName>
        <fullName evidence="10">Aldehyde ferredoxin oxidoreductase</fullName>
        <ecNumber evidence="10">1.2.7.5</ecNumber>
    </submittedName>
</protein>
<evidence type="ECO:0000256" key="3">
    <source>
        <dbReference type="ARBA" id="ARBA00022485"/>
    </source>
</evidence>
<dbReference type="GO" id="GO:0046872">
    <property type="term" value="F:metal ion binding"/>
    <property type="evidence" value="ECO:0007669"/>
    <property type="project" value="UniProtKB-KW"/>
</dbReference>
<dbReference type="OrthoDB" id="9763894at2"/>
<proteinExistence type="inferred from homology"/>
<evidence type="ECO:0000256" key="8">
    <source>
        <dbReference type="ARBA" id="ARBA00049934"/>
    </source>
</evidence>
<dbReference type="SUPFAM" id="SSF56228">
    <property type="entry name" value="Aldehyde ferredoxin oxidoreductase, N-terminal domain"/>
    <property type="match status" value="1"/>
</dbReference>
<dbReference type="PANTHER" id="PTHR30038:SF7">
    <property type="entry name" value="TUNGSTEN-CONTAINING GLYCERALDEHYDE-3-PHOSPHATE:FERREDOXIN OXIDOREDUCTASE"/>
    <property type="match status" value="1"/>
</dbReference>
<dbReference type="Pfam" id="PF01314">
    <property type="entry name" value="AFOR_C"/>
    <property type="match status" value="1"/>
</dbReference>
<dbReference type="Pfam" id="PF02730">
    <property type="entry name" value="AFOR_N"/>
    <property type="match status" value="1"/>
</dbReference>
<dbReference type="InterPro" id="IPR013983">
    <property type="entry name" value="Ald_Fedxn_OxRdtase_N"/>
</dbReference>
<dbReference type="InterPro" id="IPR036503">
    <property type="entry name" value="Ald_Fedxn_OxRdtase_N_sf"/>
</dbReference>
<dbReference type="InterPro" id="IPR036021">
    <property type="entry name" value="Tungsten_al_ferr_oxy-like_C"/>
</dbReference>
<comment type="similarity">
    <text evidence="2">Belongs to the AOR/FOR family.</text>
</comment>
<keyword evidence="3" id="KW-0004">4Fe-4S</keyword>
<dbReference type="Gene3D" id="3.60.9.10">
    <property type="entry name" value="Aldehyde ferredoxin oxidoreductase, N-terminal domain"/>
    <property type="match status" value="1"/>
</dbReference>
<organism evidence="10 11">
    <name type="scientific">Desulfohalobium retbaense (strain ATCC 49708 / DSM 5692 / JCM 16813 / HR100)</name>
    <dbReference type="NCBI Taxonomy" id="485915"/>
    <lineage>
        <taxon>Bacteria</taxon>
        <taxon>Pseudomonadati</taxon>
        <taxon>Thermodesulfobacteriota</taxon>
        <taxon>Desulfovibrionia</taxon>
        <taxon>Desulfovibrionales</taxon>
        <taxon>Desulfohalobiaceae</taxon>
        <taxon>Desulfohalobium</taxon>
    </lineage>
</organism>
<evidence type="ECO:0000256" key="6">
    <source>
        <dbReference type="ARBA" id="ARBA00023004"/>
    </source>
</evidence>
<keyword evidence="7" id="KW-0411">Iron-sulfur</keyword>
<dbReference type="InterPro" id="IPR013985">
    <property type="entry name" value="Ald_Fedxn_OxRdtase_dom3"/>
</dbReference>
<evidence type="ECO:0000313" key="11">
    <source>
        <dbReference type="Proteomes" id="UP000001052"/>
    </source>
</evidence>
<dbReference type="RefSeq" id="WP_015752737.1">
    <property type="nucleotide sequence ID" value="NC_013223.1"/>
</dbReference>
<dbReference type="EC" id="1.2.7.5" evidence="10"/>
<dbReference type="InterPro" id="IPR013984">
    <property type="entry name" value="Ald_Fedxn_OxRdtase_dom2"/>
</dbReference>
<evidence type="ECO:0000256" key="7">
    <source>
        <dbReference type="ARBA" id="ARBA00023014"/>
    </source>
</evidence>
<dbReference type="GO" id="GO:0009055">
    <property type="term" value="F:electron transfer activity"/>
    <property type="evidence" value="ECO:0007669"/>
    <property type="project" value="InterPro"/>
</dbReference>
<evidence type="ECO:0000256" key="5">
    <source>
        <dbReference type="ARBA" id="ARBA00023002"/>
    </source>
</evidence>
<keyword evidence="4" id="KW-0479">Metal-binding</keyword>
<dbReference type="PANTHER" id="PTHR30038">
    <property type="entry name" value="ALDEHYDE FERREDOXIN OXIDOREDUCTASE"/>
    <property type="match status" value="1"/>
</dbReference>
<evidence type="ECO:0000256" key="4">
    <source>
        <dbReference type="ARBA" id="ARBA00022723"/>
    </source>
</evidence>
<reference evidence="11" key="1">
    <citation type="submission" date="2009-09" db="EMBL/GenBank/DDBJ databases">
        <title>The complete chromosome of Desulfohalobium retbaense DSM 5692.</title>
        <authorList>
            <consortium name="US DOE Joint Genome Institute (JGI-PGF)"/>
            <person name="Lucas S."/>
            <person name="Copeland A."/>
            <person name="Lapidus A."/>
            <person name="Glavina del Rio T."/>
            <person name="Dalin E."/>
            <person name="Tice H."/>
            <person name="Bruce D."/>
            <person name="Goodwin L."/>
            <person name="Pitluck S."/>
            <person name="Kyrpides N."/>
            <person name="Mavromatis K."/>
            <person name="Ivanova N."/>
            <person name="Mikhailova N."/>
            <person name="Munk A.C."/>
            <person name="Brettin T."/>
            <person name="Detter J.C."/>
            <person name="Han C."/>
            <person name="Tapia R."/>
            <person name="Larimer F."/>
            <person name="Land M."/>
            <person name="Hauser L."/>
            <person name="Markowitz V."/>
            <person name="Cheng J.-F."/>
            <person name="Hugenholtz P."/>
            <person name="Woyke T."/>
            <person name="Wu D."/>
            <person name="Spring S."/>
            <person name="Klenk H.-P."/>
            <person name="Eisen J.A."/>
        </authorList>
    </citation>
    <scope>NUCLEOTIDE SEQUENCE [LARGE SCALE GENOMIC DNA]</scope>
    <source>
        <strain evidence="11">DSM 5692</strain>
    </source>
</reference>
<keyword evidence="11" id="KW-1185">Reference proteome</keyword>
<dbReference type="InterPro" id="IPR001203">
    <property type="entry name" value="OxRdtase_Ald_Fedxn_C"/>
</dbReference>
<gene>
    <name evidence="10" type="ordered locus">Dret_2319</name>
</gene>